<keyword evidence="5" id="KW-1185">Reference proteome</keyword>
<feature type="domain" description="Transcriptional regulator-like" evidence="1">
    <location>
        <begin position="6"/>
        <end position="69"/>
    </location>
</feature>
<dbReference type="InterPro" id="IPR045465">
    <property type="entry name" value="Trans_reg_dom"/>
</dbReference>
<name>A0A5C5CCE8_9HYPH</name>
<proteinExistence type="predicted"/>
<reference evidence="2 5" key="3">
    <citation type="submission" date="2020-08" db="EMBL/GenBank/DDBJ databases">
        <title>Genomic Encyclopedia of Type Strains, Phase IV (KMG-IV): sequencing the most valuable type-strain genomes for metagenomic binning, comparative biology and taxonomic classification.</title>
        <authorList>
            <person name="Goeker M."/>
        </authorList>
    </citation>
    <scope>NUCLEOTIDE SEQUENCE [LARGE SCALE GENOMIC DNA]</scope>
    <source>
        <strain evidence="2 5">DSM 23868</strain>
    </source>
</reference>
<evidence type="ECO:0000313" key="2">
    <source>
        <dbReference type="EMBL" id="MBB4096217.1"/>
    </source>
</evidence>
<reference evidence="3" key="2">
    <citation type="submission" date="2019-06" db="EMBL/GenBank/DDBJ databases">
        <authorList>
            <person name="Hu M."/>
        </authorList>
    </citation>
    <scope>NUCLEOTIDE SEQUENCE</scope>
    <source>
        <strain evidence="3">08RB2639</strain>
    </source>
</reference>
<protein>
    <recommendedName>
        <fullName evidence="1">Transcriptional regulator-like domain-containing protein</fullName>
    </recommendedName>
</protein>
<evidence type="ECO:0000313" key="5">
    <source>
        <dbReference type="Proteomes" id="UP000553980"/>
    </source>
</evidence>
<sequence>MEALQDWTSPRFDDELGHLERGGVTFEFLRRNKRYRNDYKQALSSAAADKTKQAEASQHFCQRWGVTFPG</sequence>
<comment type="caution">
    <text evidence="3">The sequence shown here is derived from an EMBL/GenBank/DDBJ whole genome shotgun (WGS) entry which is preliminary data.</text>
</comment>
<dbReference type="EMBL" id="VEWK01000024">
    <property type="protein sequence ID" value="TNV08774.1"/>
    <property type="molecule type" value="Genomic_DNA"/>
</dbReference>
<dbReference type="AlphaFoldDB" id="A0A5C5CCE8"/>
<dbReference type="RefSeq" id="WP_140023248.1">
    <property type="nucleotide sequence ID" value="NZ_JACIEX010000022.1"/>
</dbReference>
<evidence type="ECO:0000313" key="3">
    <source>
        <dbReference type="EMBL" id="TNV08774.1"/>
    </source>
</evidence>
<accession>A0A5C5CCE8</accession>
<reference evidence="3 4" key="1">
    <citation type="journal article" date="2011" name="Int. J. Syst. Evol. Microbiol.">
        <title>Ochrobactrum pecoris sp. nov., isolated from farm animals.</title>
        <authorList>
            <person name="Kampfer P."/>
            <person name="Huber B."/>
            <person name="Busse H.J."/>
            <person name="Scholz H.C."/>
            <person name="Tomaso H."/>
            <person name="Hotzel H."/>
            <person name="Melzer F."/>
        </authorList>
    </citation>
    <scope>NUCLEOTIDE SEQUENCE [LARGE SCALE GENOMIC DNA]</scope>
    <source>
        <strain evidence="3 4">08RB2639</strain>
    </source>
</reference>
<dbReference type="OrthoDB" id="8654520at2"/>
<dbReference type="EMBL" id="JACIEX010000022">
    <property type="protein sequence ID" value="MBB4096217.1"/>
    <property type="molecule type" value="Genomic_DNA"/>
</dbReference>
<dbReference type="Pfam" id="PF20109">
    <property type="entry name" value="Trans_reg_dom"/>
    <property type="match status" value="1"/>
</dbReference>
<organism evidence="3 4">
    <name type="scientific">Brucella pecoris</name>
    <dbReference type="NCBI Taxonomy" id="867683"/>
    <lineage>
        <taxon>Bacteria</taxon>
        <taxon>Pseudomonadati</taxon>
        <taxon>Pseudomonadota</taxon>
        <taxon>Alphaproteobacteria</taxon>
        <taxon>Hyphomicrobiales</taxon>
        <taxon>Brucellaceae</taxon>
        <taxon>Brucella/Ochrobactrum group</taxon>
        <taxon>Brucella</taxon>
    </lineage>
</organism>
<dbReference type="Proteomes" id="UP000313390">
    <property type="component" value="Unassembled WGS sequence"/>
</dbReference>
<gene>
    <name evidence="3" type="ORF">FIB18_23490</name>
    <name evidence="2" type="ORF">GGQ79_004775</name>
</gene>
<evidence type="ECO:0000313" key="4">
    <source>
        <dbReference type="Proteomes" id="UP000313390"/>
    </source>
</evidence>
<evidence type="ECO:0000259" key="1">
    <source>
        <dbReference type="Pfam" id="PF20109"/>
    </source>
</evidence>
<dbReference type="Proteomes" id="UP000553980">
    <property type="component" value="Unassembled WGS sequence"/>
</dbReference>